<evidence type="ECO:0000256" key="6">
    <source>
        <dbReference type="SAM" id="MobiDB-lite"/>
    </source>
</evidence>
<reference evidence="8" key="3">
    <citation type="submission" date="2025-09" db="UniProtKB">
        <authorList>
            <consortium name="Ensembl"/>
        </authorList>
    </citation>
    <scope>IDENTIFICATION</scope>
    <source>
        <strain evidence="8">Guanapo</strain>
    </source>
</reference>
<keyword evidence="5" id="KW-0378">Hydrolase</keyword>
<feature type="compositionally biased region" description="Basic and acidic residues" evidence="6">
    <location>
        <begin position="627"/>
        <end position="639"/>
    </location>
</feature>
<dbReference type="Pfam" id="PF08235">
    <property type="entry name" value="LNS2"/>
    <property type="match status" value="1"/>
</dbReference>
<dbReference type="Bgee" id="ENSPREG00000012103">
    <property type="expression patterns" value="Expressed in head and 1 other cell type or tissue"/>
</dbReference>
<feature type="region of interest" description="Disordered" evidence="6">
    <location>
        <begin position="604"/>
        <end position="647"/>
    </location>
</feature>
<evidence type="ECO:0000256" key="3">
    <source>
        <dbReference type="ARBA" id="ARBA00005476"/>
    </source>
</evidence>
<keyword evidence="9" id="KW-1185">Reference proteome</keyword>
<reference evidence="8" key="2">
    <citation type="submission" date="2025-08" db="UniProtKB">
        <authorList>
            <consortium name="Ensembl"/>
        </authorList>
    </citation>
    <scope>IDENTIFICATION</scope>
    <source>
        <strain evidence="8">Guanapo</strain>
    </source>
</reference>
<dbReference type="SMART" id="SM00775">
    <property type="entry name" value="LNS2"/>
    <property type="match status" value="1"/>
</dbReference>
<proteinExistence type="inferred from homology"/>
<reference evidence="9" key="1">
    <citation type="submission" date="2013-11" db="EMBL/GenBank/DDBJ databases">
        <title>The genomic landscape of the Guanapo guppy.</title>
        <authorList>
            <person name="Kuenstner A."/>
            <person name="Dreyer C."/>
        </authorList>
    </citation>
    <scope>NUCLEOTIDE SEQUENCE</scope>
    <source>
        <strain evidence="9">Guanapo</strain>
    </source>
</reference>
<feature type="region of interest" description="Disordered" evidence="6">
    <location>
        <begin position="247"/>
        <end position="276"/>
    </location>
</feature>
<dbReference type="GO" id="GO:0005634">
    <property type="term" value="C:nucleus"/>
    <property type="evidence" value="ECO:0007669"/>
    <property type="project" value="TreeGrafter"/>
</dbReference>
<comment type="cofactor">
    <cofactor evidence="2">
        <name>Mg(2+)</name>
        <dbReference type="ChEBI" id="CHEBI:18420"/>
    </cofactor>
</comment>
<dbReference type="GeneTree" id="ENSGT00940000157219"/>
<evidence type="ECO:0000256" key="2">
    <source>
        <dbReference type="ARBA" id="ARBA00001946"/>
    </source>
</evidence>
<dbReference type="GO" id="GO:0032869">
    <property type="term" value="P:cellular response to insulin stimulus"/>
    <property type="evidence" value="ECO:0007669"/>
    <property type="project" value="TreeGrafter"/>
</dbReference>
<dbReference type="OrthoDB" id="4567at2759"/>
<dbReference type="GO" id="GO:0008195">
    <property type="term" value="F:phosphatidate phosphatase activity"/>
    <property type="evidence" value="ECO:0007669"/>
    <property type="project" value="UniProtKB-EC"/>
</dbReference>
<feature type="domain" description="LNS2/PITP" evidence="7">
    <location>
        <begin position="711"/>
        <end position="867"/>
    </location>
</feature>
<name>A0A3P9P804_POERE</name>
<comment type="catalytic activity">
    <reaction evidence="1">
        <text>a 1,2-diacyl-sn-glycero-3-phosphate + H2O = a 1,2-diacyl-sn-glycerol + phosphate</text>
        <dbReference type="Rhea" id="RHEA:27429"/>
        <dbReference type="ChEBI" id="CHEBI:15377"/>
        <dbReference type="ChEBI" id="CHEBI:17815"/>
        <dbReference type="ChEBI" id="CHEBI:43474"/>
        <dbReference type="ChEBI" id="CHEBI:58608"/>
        <dbReference type="EC" id="3.1.3.4"/>
    </reaction>
    <physiologicalReaction direction="left-to-right" evidence="1">
        <dbReference type="Rhea" id="RHEA:27430"/>
    </physiologicalReaction>
</comment>
<protein>
    <recommendedName>
        <fullName evidence="4">phosphatidate phosphatase</fullName>
        <ecNumber evidence="4">3.1.3.4</ecNumber>
    </recommendedName>
</protein>
<feature type="compositionally biased region" description="Basic and acidic residues" evidence="6">
    <location>
        <begin position="604"/>
        <end position="617"/>
    </location>
</feature>
<feature type="compositionally biased region" description="Polar residues" evidence="6">
    <location>
        <begin position="405"/>
        <end position="417"/>
    </location>
</feature>
<dbReference type="InterPro" id="IPR031315">
    <property type="entry name" value="LNS2/PITP"/>
</dbReference>
<evidence type="ECO:0000256" key="4">
    <source>
        <dbReference type="ARBA" id="ARBA00012638"/>
    </source>
</evidence>
<feature type="compositionally biased region" description="Acidic residues" evidence="6">
    <location>
        <begin position="177"/>
        <end position="197"/>
    </location>
</feature>
<organism evidence="8 9">
    <name type="scientific">Poecilia reticulata</name>
    <name type="common">Guppy</name>
    <name type="synonym">Acanthophacelus reticulatus</name>
    <dbReference type="NCBI Taxonomy" id="8081"/>
    <lineage>
        <taxon>Eukaryota</taxon>
        <taxon>Metazoa</taxon>
        <taxon>Chordata</taxon>
        <taxon>Craniata</taxon>
        <taxon>Vertebrata</taxon>
        <taxon>Euteleostomi</taxon>
        <taxon>Actinopterygii</taxon>
        <taxon>Neopterygii</taxon>
        <taxon>Teleostei</taxon>
        <taxon>Neoteleostei</taxon>
        <taxon>Acanthomorphata</taxon>
        <taxon>Ovalentaria</taxon>
        <taxon>Atherinomorphae</taxon>
        <taxon>Cyprinodontiformes</taxon>
        <taxon>Poeciliidae</taxon>
        <taxon>Poeciliinae</taxon>
        <taxon>Poecilia</taxon>
    </lineage>
</organism>
<dbReference type="InterPro" id="IPR031703">
    <property type="entry name" value="Lipin_mid"/>
</dbReference>
<dbReference type="InterPro" id="IPR026058">
    <property type="entry name" value="LIPIN"/>
</dbReference>
<feature type="compositionally biased region" description="Basic and acidic residues" evidence="6">
    <location>
        <begin position="908"/>
        <end position="925"/>
    </location>
</feature>
<comment type="similarity">
    <text evidence="3">Belongs to the lipin family.</text>
</comment>
<evidence type="ECO:0000256" key="5">
    <source>
        <dbReference type="ARBA" id="ARBA00022801"/>
    </source>
</evidence>
<dbReference type="InterPro" id="IPR007651">
    <property type="entry name" value="Lipin_N"/>
</dbReference>
<sequence>MNYVGQLAGQVFVQVKELYRGLNPATLSGCIDVIVVRQPDGSLQCSPFHVRFGKMGVLRSREKVVDIEINGEPVSLHMKLGENGEAFFVTETENTLEVVPSYLATSPIMTVGEELMQTELGRGASHHYDNIPCSTLPVQSLGPQDGATSKKRRKRRRKARPEGGGGAGGRREKDSGEEFSEDEDMFTIDLSSDEEKDGDSSRPAYNDLDPTTNSSSYHMTEWTESQSNVIKKTLSIHPSFGLSISCPQSTSHCSSLAGSPDDSASSTPKSDSELTNQTNPEMLWTWGELPQAAQPSFLASRQKQNSAAAVSIPLTASSHFRAITETGSGPDGPCGLESAQATAADGTMDVEGNSCVPRLKLTITSEQNSGEENVKEAENVGPSSMEVESACSMSLKSLPGHLNEESSGGSPVRSTDSPSKKKEKRSQHLGADGVYLDDITGLEPEVAALYFPKSDGGGSSTRGDSEIMMDVRSTNQSPQSVGSSGVDSGVDSLLDQIADLPHVAISLCGGLSDNKEITKEQFLDRAVSYQQFSENPSIIDDPNLVVKVGNKYYNWTTAAPVMLAMQVYQKPLPQASVENIMKEKMPKKGGRWWFSWRRRNSDSKSETAAEMGDREDGSLTLTSVNGLKDDDSSSDEDHTSCTQMPESFQPVPVLNSAGVCYKKTLRLTSDQLASLQLQEGPNEVVFSVTTQYQGTCRCHGTIYLWSWDDKIIISDIDGTITRSDTLGHILPTLGKDWTHQGIARLYHRVSLNGYKFMYCSARAIGMAGMTRGYLHWVNERGTMLPMGPVLLSPSSLFSAFHREIIEKKPELFKIECLTDIKHLFYPNTEPFYAAFGNRATDVYSYKEVGIPLNRIFTVNPKGELVQEHAKTNISSFGRLCEMVDHVFPVLLQNEEAEVPSSDSFDQNTDWRKQLPDSSSHEEDAC</sequence>
<dbReference type="PANTHER" id="PTHR12181:SF10">
    <property type="entry name" value="PHOSPHATIDATE PHOSPHATASE LPIN1"/>
    <property type="match status" value="1"/>
</dbReference>
<evidence type="ECO:0000256" key="1">
    <source>
        <dbReference type="ARBA" id="ARBA00001180"/>
    </source>
</evidence>
<evidence type="ECO:0000259" key="7">
    <source>
        <dbReference type="SMART" id="SM00775"/>
    </source>
</evidence>
<dbReference type="InterPro" id="IPR013209">
    <property type="entry name" value="LNS2"/>
</dbReference>
<dbReference type="EC" id="3.1.3.4" evidence="4"/>
<dbReference type="GO" id="GO:0003713">
    <property type="term" value="F:transcription coactivator activity"/>
    <property type="evidence" value="ECO:0007669"/>
    <property type="project" value="TreeGrafter"/>
</dbReference>
<dbReference type="Proteomes" id="UP000242638">
    <property type="component" value="Unassembled WGS sequence"/>
</dbReference>
<dbReference type="InterPro" id="IPR036412">
    <property type="entry name" value="HAD-like_sf"/>
</dbReference>
<dbReference type="SUPFAM" id="SSF56784">
    <property type="entry name" value="HAD-like"/>
    <property type="match status" value="1"/>
</dbReference>
<feature type="region of interest" description="Disordered" evidence="6">
    <location>
        <begin position="897"/>
        <end position="925"/>
    </location>
</feature>
<dbReference type="Pfam" id="PF04571">
    <property type="entry name" value="Lipin_N"/>
    <property type="match status" value="1"/>
</dbReference>
<dbReference type="GO" id="GO:0019432">
    <property type="term" value="P:triglyceride biosynthetic process"/>
    <property type="evidence" value="ECO:0007669"/>
    <property type="project" value="TreeGrafter"/>
</dbReference>
<feature type="region of interest" description="Disordered" evidence="6">
    <location>
        <begin position="134"/>
        <end position="216"/>
    </location>
</feature>
<dbReference type="GeneID" id="103462762"/>
<dbReference type="AlphaFoldDB" id="A0A3P9P804"/>
<dbReference type="GO" id="GO:0045944">
    <property type="term" value="P:positive regulation of transcription by RNA polymerase II"/>
    <property type="evidence" value="ECO:0007669"/>
    <property type="project" value="TreeGrafter"/>
</dbReference>
<evidence type="ECO:0000313" key="8">
    <source>
        <dbReference type="Ensembl" id="ENSPREP00000017934.1"/>
    </source>
</evidence>
<dbReference type="CTD" id="799099"/>
<feature type="compositionally biased region" description="Basic residues" evidence="6">
    <location>
        <begin position="149"/>
        <end position="159"/>
    </location>
</feature>
<evidence type="ECO:0000313" key="9">
    <source>
        <dbReference type="Proteomes" id="UP000242638"/>
    </source>
</evidence>
<dbReference type="Pfam" id="PF16876">
    <property type="entry name" value="Lipin_mid"/>
    <property type="match status" value="1"/>
</dbReference>
<dbReference type="GO" id="GO:0005741">
    <property type="term" value="C:mitochondrial outer membrane"/>
    <property type="evidence" value="ECO:0007669"/>
    <property type="project" value="TreeGrafter"/>
</dbReference>
<feature type="region of interest" description="Disordered" evidence="6">
    <location>
        <begin position="364"/>
        <end position="429"/>
    </location>
</feature>
<dbReference type="GO" id="GO:0009062">
    <property type="term" value="P:fatty acid catabolic process"/>
    <property type="evidence" value="ECO:0007669"/>
    <property type="project" value="TreeGrafter"/>
</dbReference>
<dbReference type="PANTHER" id="PTHR12181">
    <property type="entry name" value="LIPIN"/>
    <property type="match status" value="1"/>
</dbReference>
<accession>A0A3P9P804</accession>
<dbReference type="Ensembl" id="ENSPRET00000018123.1">
    <property type="protein sequence ID" value="ENSPREP00000017934.1"/>
    <property type="gene ID" value="ENSPREG00000012103.1"/>
</dbReference>
<dbReference type="RefSeq" id="XP_008403960.1">
    <property type="nucleotide sequence ID" value="XM_008405738.2"/>
</dbReference>